<protein>
    <recommendedName>
        <fullName evidence="2">HTH merR-type domain-containing protein</fullName>
    </recommendedName>
</protein>
<name>A0A3B1D2C2_9ZZZZ</name>
<dbReference type="GO" id="GO:0003677">
    <property type="term" value="F:DNA binding"/>
    <property type="evidence" value="ECO:0007669"/>
    <property type="project" value="UniProtKB-KW"/>
</dbReference>
<feature type="domain" description="HTH merR-type" evidence="2">
    <location>
        <begin position="3"/>
        <end position="72"/>
    </location>
</feature>
<dbReference type="InterPro" id="IPR047057">
    <property type="entry name" value="MerR_fam"/>
</dbReference>
<dbReference type="SUPFAM" id="SSF46955">
    <property type="entry name" value="Putative DNA-binding domain"/>
    <property type="match status" value="1"/>
</dbReference>
<evidence type="ECO:0000256" key="1">
    <source>
        <dbReference type="ARBA" id="ARBA00023125"/>
    </source>
</evidence>
<keyword evidence="1" id="KW-0238">DNA-binding</keyword>
<organism evidence="3">
    <name type="scientific">hydrothermal vent metagenome</name>
    <dbReference type="NCBI Taxonomy" id="652676"/>
    <lineage>
        <taxon>unclassified sequences</taxon>
        <taxon>metagenomes</taxon>
        <taxon>ecological metagenomes</taxon>
    </lineage>
</organism>
<dbReference type="PANTHER" id="PTHR30204:SF92">
    <property type="entry name" value="HTH-TYPE TRANSCRIPTIONAL REGULATOR ZNTR"/>
    <property type="match status" value="1"/>
</dbReference>
<dbReference type="GO" id="GO:0003700">
    <property type="term" value="F:DNA-binding transcription factor activity"/>
    <property type="evidence" value="ECO:0007669"/>
    <property type="project" value="InterPro"/>
</dbReference>
<proteinExistence type="predicted"/>
<evidence type="ECO:0000259" key="2">
    <source>
        <dbReference type="PROSITE" id="PS50937"/>
    </source>
</evidence>
<dbReference type="InterPro" id="IPR000551">
    <property type="entry name" value="MerR-type_HTH_dom"/>
</dbReference>
<sequence>MKTLSIGQLALTAQVKVETIRYYERRGLIPSPPRRASGYRQFSQTDVQRLRFIKYAQSIGFTLNEIAEMLALRVESGATCGDVTERIDTKLRDIEEKLKTLLRMKKTLTELKTSCKTPADPSKDCPILESLDIEETHKNGK</sequence>
<dbReference type="Gene3D" id="1.10.1660.10">
    <property type="match status" value="1"/>
</dbReference>
<gene>
    <name evidence="3" type="ORF">MNBD_NITROSPIRAE01-662</name>
</gene>
<dbReference type="AlphaFoldDB" id="A0A3B1D2C2"/>
<dbReference type="EMBL" id="UOGF01000060">
    <property type="protein sequence ID" value="VAX30344.1"/>
    <property type="molecule type" value="Genomic_DNA"/>
</dbReference>
<dbReference type="PROSITE" id="PS00552">
    <property type="entry name" value="HTH_MERR_1"/>
    <property type="match status" value="1"/>
</dbReference>
<dbReference type="PANTHER" id="PTHR30204">
    <property type="entry name" value="REDOX-CYCLING DRUG-SENSING TRANSCRIPTIONAL ACTIVATOR SOXR"/>
    <property type="match status" value="1"/>
</dbReference>
<dbReference type="PRINTS" id="PR00040">
    <property type="entry name" value="HTHMERR"/>
</dbReference>
<dbReference type="InterPro" id="IPR009061">
    <property type="entry name" value="DNA-bd_dom_put_sf"/>
</dbReference>
<accession>A0A3B1D2C2</accession>
<dbReference type="SMART" id="SM00422">
    <property type="entry name" value="HTH_MERR"/>
    <property type="match status" value="1"/>
</dbReference>
<dbReference type="Pfam" id="PF13411">
    <property type="entry name" value="MerR_1"/>
    <property type="match status" value="1"/>
</dbReference>
<reference evidence="3" key="1">
    <citation type="submission" date="2018-06" db="EMBL/GenBank/DDBJ databases">
        <authorList>
            <person name="Zhirakovskaya E."/>
        </authorList>
    </citation>
    <scope>NUCLEOTIDE SEQUENCE</scope>
</reference>
<evidence type="ECO:0000313" key="3">
    <source>
        <dbReference type="EMBL" id="VAX30344.1"/>
    </source>
</evidence>
<dbReference type="PROSITE" id="PS50937">
    <property type="entry name" value="HTH_MERR_2"/>
    <property type="match status" value="1"/>
</dbReference>